<keyword evidence="3" id="KW-1185">Reference proteome</keyword>
<reference evidence="2" key="2">
    <citation type="submission" date="2025-08" db="UniProtKB">
        <authorList>
            <consortium name="Ensembl"/>
        </authorList>
    </citation>
    <scope>IDENTIFICATION</scope>
</reference>
<protein>
    <submittedName>
        <fullName evidence="2">Uncharacterized protein</fullName>
    </submittedName>
</protein>
<accession>A0A8K9XW54</accession>
<dbReference type="GeneTree" id="ENSGT01030000235100"/>
<evidence type="ECO:0000313" key="3">
    <source>
        <dbReference type="Proteomes" id="UP000694395"/>
    </source>
</evidence>
<keyword evidence="1" id="KW-1133">Transmembrane helix</keyword>
<organism evidence="2 3">
    <name type="scientific">Oncorhynchus mykiss</name>
    <name type="common">Rainbow trout</name>
    <name type="synonym">Salmo gairdneri</name>
    <dbReference type="NCBI Taxonomy" id="8022"/>
    <lineage>
        <taxon>Eukaryota</taxon>
        <taxon>Metazoa</taxon>
        <taxon>Chordata</taxon>
        <taxon>Craniata</taxon>
        <taxon>Vertebrata</taxon>
        <taxon>Euteleostomi</taxon>
        <taxon>Actinopterygii</taxon>
        <taxon>Neopterygii</taxon>
        <taxon>Teleostei</taxon>
        <taxon>Protacanthopterygii</taxon>
        <taxon>Salmoniformes</taxon>
        <taxon>Salmonidae</taxon>
        <taxon>Salmoninae</taxon>
        <taxon>Oncorhynchus</taxon>
    </lineage>
</organism>
<keyword evidence="1" id="KW-0472">Membrane</keyword>
<keyword evidence="1" id="KW-0812">Transmembrane</keyword>
<feature type="transmembrane region" description="Helical" evidence="1">
    <location>
        <begin position="92"/>
        <end position="114"/>
    </location>
</feature>
<proteinExistence type="predicted"/>
<dbReference type="Ensembl" id="ENSOMYT00000158543.1">
    <property type="protein sequence ID" value="ENSOMYP00000139147.1"/>
    <property type="gene ID" value="ENSOMYG00000055255.1"/>
</dbReference>
<evidence type="ECO:0000313" key="2">
    <source>
        <dbReference type="Ensembl" id="ENSOMYP00000139147.1"/>
    </source>
</evidence>
<name>A0A8K9XW54_ONCMY</name>
<dbReference type="Proteomes" id="UP000694395">
    <property type="component" value="Chromosome 8"/>
</dbReference>
<reference evidence="2" key="3">
    <citation type="submission" date="2025-09" db="UniProtKB">
        <authorList>
            <consortium name="Ensembl"/>
        </authorList>
    </citation>
    <scope>IDENTIFICATION</scope>
</reference>
<reference evidence="2" key="1">
    <citation type="submission" date="2020-07" db="EMBL/GenBank/DDBJ databases">
        <title>A long reads based de novo assembly of the rainbow trout Arlee double haploid line genome.</title>
        <authorList>
            <person name="Gao G."/>
            <person name="Palti Y."/>
        </authorList>
    </citation>
    <scope>NUCLEOTIDE SEQUENCE [LARGE SCALE GENOMIC DNA]</scope>
</reference>
<sequence length="118" mass="13211">LRRNRRKPWGHVESSTVQSIEDTTVGIYIIKDHAASEEPEDTGIILEGVKVLQDLGNVAFTVAMLFGLMYAMNLSSTTEPVQFIELIFETHAFCLFVIDANGLLLLCYTSLAYFSNHL</sequence>
<evidence type="ECO:0000256" key="1">
    <source>
        <dbReference type="SAM" id="Phobius"/>
    </source>
</evidence>
<feature type="transmembrane region" description="Helical" evidence="1">
    <location>
        <begin position="55"/>
        <end position="72"/>
    </location>
</feature>
<dbReference type="AlphaFoldDB" id="A0A8K9XW54"/>